<dbReference type="EMBL" id="FQUO01000001">
    <property type="protein sequence ID" value="SHE40793.1"/>
    <property type="molecule type" value="Genomic_DNA"/>
</dbReference>
<keyword evidence="2" id="KW-1185">Reference proteome</keyword>
<sequence length="146" mass="16365">MRELGQPAPPQTLNVPGKVWLLQKWPVPLVFTEVTPINSGGTYHHHVHTCFNLAGHHYHFDHFYLGLYGAGRGQAIVSLFEDGQLVGKALKGGTALGFGWNYGWPLKVYCKAGLLRYNYDVGHFDPERNSDASQPAFAWYTEKHAL</sequence>
<organism evidence="1 2">
    <name type="scientific">Cnuella takakiae</name>
    <dbReference type="NCBI Taxonomy" id="1302690"/>
    <lineage>
        <taxon>Bacteria</taxon>
        <taxon>Pseudomonadati</taxon>
        <taxon>Bacteroidota</taxon>
        <taxon>Chitinophagia</taxon>
        <taxon>Chitinophagales</taxon>
        <taxon>Chitinophagaceae</taxon>
        <taxon>Cnuella</taxon>
    </lineage>
</organism>
<accession>A0A1M4T8F7</accession>
<evidence type="ECO:0000313" key="1">
    <source>
        <dbReference type="EMBL" id="SHE40793.1"/>
    </source>
</evidence>
<gene>
    <name evidence="1" type="ORF">SAMN05444008_101356</name>
</gene>
<evidence type="ECO:0000313" key="2">
    <source>
        <dbReference type="Proteomes" id="UP000184368"/>
    </source>
</evidence>
<name>A0A1M4T8F7_9BACT</name>
<dbReference type="AlphaFoldDB" id="A0A1M4T8F7"/>
<dbReference type="STRING" id="1302690.BUE76_01350"/>
<protein>
    <submittedName>
        <fullName evidence="1">Uncharacterized protein</fullName>
    </submittedName>
</protein>
<proteinExistence type="predicted"/>
<reference evidence="1 2" key="1">
    <citation type="submission" date="2016-11" db="EMBL/GenBank/DDBJ databases">
        <authorList>
            <person name="Jaros S."/>
            <person name="Januszkiewicz K."/>
            <person name="Wedrychowicz H."/>
        </authorList>
    </citation>
    <scope>NUCLEOTIDE SEQUENCE [LARGE SCALE GENOMIC DNA]</scope>
    <source>
        <strain evidence="1 2">DSM 26897</strain>
    </source>
</reference>
<dbReference type="Proteomes" id="UP000184368">
    <property type="component" value="Unassembled WGS sequence"/>
</dbReference>